<dbReference type="PANTHER" id="PTHR21342:SF1">
    <property type="entry name" value="PHOSPHOPANTETHEINE ADENYLYLTRANSFERASE"/>
    <property type="match status" value="1"/>
</dbReference>
<reference evidence="11" key="2">
    <citation type="journal article" date="2016" name="Int. J. Syst. Evol. Microbiol.">
        <title>Lawsonella clevelandensis gen. nov., sp. nov., a new member of the suborder Corynebacterineae isolated from human abscesses.</title>
        <authorList>
            <person name="Bell M.E."/>
            <person name="Bernard K.A."/>
            <person name="Harrington S.M."/>
            <person name="Patel N.B."/>
            <person name="Tucker T.A."/>
            <person name="Metcalfe M.G."/>
            <person name="McQuiston J.R."/>
        </authorList>
    </citation>
    <scope>NUCLEOTIDE SEQUENCE</scope>
    <source>
        <strain evidence="11">X1698</strain>
    </source>
</reference>
<dbReference type="PRINTS" id="PR01020">
    <property type="entry name" value="LPSBIOSNTHSS"/>
</dbReference>
<dbReference type="InterPro" id="IPR004821">
    <property type="entry name" value="Cyt_trans-like"/>
</dbReference>
<evidence type="ECO:0000256" key="7">
    <source>
        <dbReference type="ARBA" id="ARBA00022993"/>
    </source>
</evidence>
<keyword evidence="4 9" id="KW-0547">Nucleotide-binding</keyword>
<evidence type="ECO:0000313" key="11">
    <source>
        <dbReference type="EMBL" id="ALE18570.1"/>
    </source>
</evidence>
<dbReference type="UniPathway" id="UPA00241">
    <property type="reaction ID" value="UER00355"/>
</dbReference>
<feature type="binding site" evidence="9">
    <location>
        <position position="9"/>
    </location>
    <ligand>
        <name>substrate</name>
    </ligand>
</feature>
<evidence type="ECO:0000256" key="5">
    <source>
        <dbReference type="ARBA" id="ARBA00022840"/>
    </source>
</evidence>
<dbReference type="KEGG" id="cbq:AL705_01265"/>
<keyword evidence="6 9" id="KW-0460">Magnesium</keyword>
<dbReference type="InterPro" id="IPR014729">
    <property type="entry name" value="Rossmann-like_a/b/a_fold"/>
</dbReference>
<evidence type="ECO:0000256" key="1">
    <source>
        <dbReference type="ARBA" id="ARBA00022490"/>
    </source>
</evidence>
<dbReference type="GO" id="GO:0005737">
    <property type="term" value="C:cytoplasm"/>
    <property type="evidence" value="ECO:0007669"/>
    <property type="project" value="UniProtKB-SubCell"/>
</dbReference>
<feature type="binding site" evidence="9">
    <location>
        <position position="17"/>
    </location>
    <ligand>
        <name>ATP</name>
        <dbReference type="ChEBI" id="CHEBI:30616"/>
    </ligand>
</feature>
<protein>
    <recommendedName>
        <fullName evidence="9">Phosphopantetheine adenylyltransferase</fullName>
        <ecNumber evidence="9">2.7.7.3</ecNumber>
    </recommendedName>
    <alternativeName>
        <fullName evidence="9">Dephospho-CoA pyrophosphorylase</fullName>
    </alternativeName>
    <alternativeName>
        <fullName evidence="9">Pantetheine-phosphate adenylyltransferase</fullName>
        <shortName evidence="9">PPAT</shortName>
    </alternativeName>
</protein>
<dbReference type="NCBIfam" id="TIGR01510">
    <property type="entry name" value="coaD_prev_kdtB"/>
    <property type="match status" value="1"/>
</dbReference>
<feature type="binding site" evidence="9">
    <location>
        <begin position="88"/>
        <end position="90"/>
    </location>
    <ligand>
        <name>ATP</name>
        <dbReference type="ChEBI" id="CHEBI:30616"/>
    </ligand>
</feature>
<dbReference type="EC" id="2.7.7.3" evidence="9"/>
<dbReference type="HAMAP" id="MF_00151">
    <property type="entry name" value="PPAT_bact"/>
    <property type="match status" value="1"/>
</dbReference>
<sequence>MSTVVCPGSFDPLTYGHVDIVRRAARLFDTVIVCVAHNPRKQGLFTVEERLDILKREFADVDNVESDSFSGLLVDYCTRVHAEAVVKGIRSNQDYEYELPMAHVNKRLSGIDTIFLPTSPELNFISSSLVKEVVRFGGDATDFVPPSVLEKLLERM</sequence>
<dbReference type="STRING" id="1528099.AL705_01265"/>
<name>A0A0M3TBB0_9ACTN</name>
<comment type="function">
    <text evidence="9">Reversibly transfers an adenylyl group from ATP to 4'-phosphopantetheine, yielding dephospho-CoA (dPCoA) and pyrophosphate.</text>
</comment>
<dbReference type="RefSeq" id="WP_053961471.1">
    <property type="nucleotide sequence ID" value="NZ_CAJPTR010000013.1"/>
</dbReference>
<dbReference type="GO" id="GO:0015937">
    <property type="term" value="P:coenzyme A biosynthetic process"/>
    <property type="evidence" value="ECO:0007669"/>
    <property type="project" value="UniProtKB-UniRule"/>
</dbReference>
<keyword evidence="1 9" id="KW-0963">Cytoplasm</keyword>
<comment type="catalytic activity">
    <reaction evidence="8 9">
        <text>(R)-4'-phosphopantetheine + ATP + H(+) = 3'-dephospho-CoA + diphosphate</text>
        <dbReference type="Rhea" id="RHEA:19801"/>
        <dbReference type="ChEBI" id="CHEBI:15378"/>
        <dbReference type="ChEBI" id="CHEBI:30616"/>
        <dbReference type="ChEBI" id="CHEBI:33019"/>
        <dbReference type="ChEBI" id="CHEBI:57328"/>
        <dbReference type="ChEBI" id="CHEBI:61723"/>
        <dbReference type="EC" id="2.7.7.3"/>
    </reaction>
</comment>
<feature type="site" description="Transition state stabilizer" evidence="9">
    <location>
        <position position="17"/>
    </location>
</feature>
<evidence type="ECO:0000256" key="2">
    <source>
        <dbReference type="ARBA" id="ARBA00022679"/>
    </source>
</evidence>
<evidence type="ECO:0000256" key="4">
    <source>
        <dbReference type="ARBA" id="ARBA00022741"/>
    </source>
</evidence>
<dbReference type="CDD" id="cd02163">
    <property type="entry name" value="PPAT"/>
    <property type="match status" value="1"/>
</dbReference>
<reference evidence="11 13" key="1">
    <citation type="journal article" date="2015" name="Genome Announc.">
        <title>Complete Genome Sequences for Two Strains of a Novel Fastidious, Partially Acid-Fast, Gram-Positive Corynebacterineae Bacterium, Derived from Human Clinical Samples.</title>
        <authorList>
            <person name="Nicholson A.C."/>
            <person name="Bell M."/>
            <person name="Humrighouse B.W."/>
            <person name="McQuiston J.R."/>
        </authorList>
    </citation>
    <scope>NUCLEOTIDE SEQUENCE [LARGE SCALE GENOMIC DNA]</scope>
    <source>
        <strain evidence="11 13">X1698</strain>
    </source>
</reference>
<feature type="binding site" evidence="9">
    <location>
        <position position="98"/>
    </location>
    <ligand>
        <name>ATP</name>
        <dbReference type="ChEBI" id="CHEBI:30616"/>
    </ligand>
</feature>
<keyword evidence="14" id="KW-1185">Reference proteome</keyword>
<evidence type="ECO:0000256" key="9">
    <source>
        <dbReference type="HAMAP-Rule" id="MF_00151"/>
    </source>
</evidence>
<feature type="binding site" evidence="9">
    <location>
        <begin position="122"/>
        <end position="128"/>
    </location>
    <ligand>
        <name>ATP</name>
        <dbReference type="ChEBI" id="CHEBI:30616"/>
    </ligand>
</feature>
<dbReference type="AlphaFoldDB" id="A0A0M3TBB0"/>
<evidence type="ECO:0000259" key="10">
    <source>
        <dbReference type="Pfam" id="PF01467"/>
    </source>
</evidence>
<feature type="binding site" evidence="9">
    <location>
        <begin position="9"/>
        <end position="10"/>
    </location>
    <ligand>
        <name>ATP</name>
        <dbReference type="ChEBI" id="CHEBI:30616"/>
    </ligand>
</feature>
<dbReference type="EMBL" id="CP012390">
    <property type="protein sequence ID" value="ALE18570.1"/>
    <property type="molecule type" value="Genomic_DNA"/>
</dbReference>
<comment type="cofactor">
    <cofactor evidence="9">
        <name>Mg(2+)</name>
        <dbReference type="ChEBI" id="CHEBI:18420"/>
    </cofactor>
</comment>
<evidence type="ECO:0000313" key="12">
    <source>
        <dbReference type="EMBL" id="VHN99848.1"/>
    </source>
</evidence>
<feature type="binding site" evidence="9">
    <location>
        <position position="87"/>
    </location>
    <ligand>
        <name>substrate</name>
    </ligand>
</feature>
<dbReference type="Proteomes" id="UP000068137">
    <property type="component" value="Chromosome"/>
</dbReference>
<keyword evidence="2 9" id="KW-0808">Transferase</keyword>
<organism evidence="11 13">
    <name type="scientific">Lawsonella clevelandensis</name>
    <dbReference type="NCBI Taxonomy" id="1528099"/>
    <lineage>
        <taxon>Bacteria</taxon>
        <taxon>Bacillati</taxon>
        <taxon>Actinomycetota</taxon>
        <taxon>Actinomycetes</taxon>
        <taxon>Mycobacteriales</taxon>
        <taxon>Lawsonellaceae</taxon>
        <taxon>Lawsonella</taxon>
    </lineage>
</organism>
<dbReference type="PANTHER" id="PTHR21342">
    <property type="entry name" value="PHOSPHOPANTETHEINE ADENYLYLTRANSFERASE"/>
    <property type="match status" value="1"/>
</dbReference>
<comment type="similarity">
    <text evidence="9">Belongs to the bacterial CoaD family.</text>
</comment>
<evidence type="ECO:0000313" key="14">
    <source>
        <dbReference type="Proteomes" id="UP000324288"/>
    </source>
</evidence>
<dbReference type="NCBIfam" id="TIGR00125">
    <property type="entry name" value="cyt_tran_rel"/>
    <property type="match status" value="1"/>
</dbReference>
<keyword evidence="5 9" id="KW-0067">ATP-binding</keyword>
<comment type="pathway">
    <text evidence="9">Cofactor biosynthesis; coenzyme A biosynthesis; CoA from (R)-pantothenate: step 4/5.</text>
</comment>
<dbReference type="Proteomes" id="UP000324288">
    <property type="component" value="Chromosome"/>
</dbReference>
<comment type="subcellular location">
    <subcellularLocation>
        <location evidence="9">Cytoplasm</location>
    </subcellularLocation>
</comment>
<keyword evidence="7 9" id="KW-0173">Coenzyme A biosynthesis</keyword>
<gene>
    <name evidence="9 12" type="primary">coaD</name>
    <name evidence="11" type="ORF">AL705_01265</name>
    <name evidence="12" type="ORF">LC603019_00265</name>
</gene>
<dbReference type="InterPro" id="IPR001980">
    <property type="entry name" value="PPAT"/>
</dbReference>
<keyword evidence="3 9" id="KW-0548">Nucleotidyltransferase</keyword>
<dbReference type="EMBL" id="LR584267">
    <property type="protein sequence ID" value="VHN99848.1"/>
    <property type="molecule type" value="Genomic_DNA"/>
</dbReference>
<comment type="subunit">
    <text evidence="9">Homohexamer.</text>
</comment>
<dbReference type="GO" id="GO:0004595">
    <property type="term" value="F:pantetheine-phosphate adenylyltransferase activity"/>
    <property type="evidence" value="ECO:0007669"/>
    <property type="project" value="UniProtKB-UniRule"/>
</dbReference>
<dbReference type="GO" id="GO:0005524">
    <property type="term" value="F:ATP binding"/>
    <property type="evidence" value="ECO:0007669"/>
    <property type="project" value="UniProtKB-KW"/>
</dbReference>
<evidence type="ECO:0000256" key="3">
    <source>
        <dbReference type="ARBA" id="ARBA00022695"/>
    </source>
</evidence>
<dbReference type="Pfam" id="PF01467">
    <property type="entry name" value="CTP_transf_like"/>
    <property type="match status" value="1"/>
</dbReference>
<evidence type="ECO:0000256" key="8">
    <source>
        <dbReference type="ARBA" id="ARBA00029346"/>
    </source>
</evidence>
<accession>A0A0M3TBB0</accession>
<evidence type="ECO:0000256" key="6">
    <source>
        <dbReference type="ARBA" id="ARBA00022842"/>
    </source>
</evidence>
<dbReference type="SUPFAM" id="SSF52374">
    <property type="entry name" value="Nucleotidylyl transferase"/>
    <property type="match status" value="1"/>
</dbReference>
<dbReference type="OrthoDB" id="9806661at2"/>
<evidence type="ECO:0000313" key="13">
    <source>
        <dbReference type="Proteomes" id="UP000068137"/>
    </source>
</evidence>
<dbReference type="Gene3D" id="3.40.50.620">
    <property type="entry name" value="HUPs"/>
    <property type="match status" value="1"/>
</dbReference>
<feature type="domain" description="Cytidyltransferase-like" evidence="10">
    <location>
        <begin position="5"/>
        <end position="132"/>
    </location>
</feature>
<proteinExistence type="inferred from homology"/>
<feature type="binding site" evidence="9">
    <location>
        <position position="73"/>
    </location>
    <ligand>
        <name>substrate</name>
    </ligand>
</feature>
<feature type="binding site" evidence="9">
    <location>
        <position position="41"/>
    </location>
    <ligand>
        <name>substrate</name>
    </ligand>
</feature>
<dbReference type="PATRIC" id="fig|1562462.4.peg.263"/>
<reference evidence="12 14" key="3">
    <citation type="submission" date="2019-04" db="EMBL/GenBank/DDBJ databases">
        <authorList>
            <person name="Seth-Smith MB H."/>
            <person name="Seth-Smith H."/>
        </authorList>
    </citation>
    <scope>NUCLEOTIDE SEQUENCE [LARGE SCALE GENOMIC DNA]</scope>
    <source>
        <strain evidence="12">USB-603019</strain>
    </source>
</reference>